<accession>A0A087S2A2</accession>
<comment type="caution">
    <text evidence="2">The sequence shown here is derived from an EMBL/GenBank/DDBJ whole genome shotgun (WGS) entry which is preliminary data.</text>
</comment>
<evidence type="ECO:0000313" key="3">
    <source>
        <dbReference type="Proteomes" id="UP000029387"/>
    </source>
</evidence>
<dbReference type="PATRIC" id="fig|1502295.3.peg.374"/>
<keyword evidence="1" id="KW-0812">Transmembrane</keyword>
<gene>
    <name evidence="2" type="ORF">AAA799P11_00385</name>
</gene>
<proteinExistence type="predicted"/>
<protein>
    <submittedName>
        <fullName evidence="2">Uncharacterized protein</fullName>
    </submittedName>
</protein>
<dbReference type="AlphaFoldDB" id="A0A087S2A2"/>
<organism evidence="2 3">
    <name type="scientific">Marine Group I thaumarchaeote SCGC AAA799-P11</name>
    <dbReference type="NCBI Taxonomy" id="1502295"/>
    <lineage>
        <taxon>Archaea</taxon>
        <taxon>Nitrososphaerota</taxon>
        <taxon>Marine Group I</taxon>
    </lineage>
</organism>
<sequence length="201" mass="22061">MKKRGPIIAISGIILVVISLSIAASAIPTNVTGPGDFFVSSLFEDMFDEISDEIQIMPNDSAHFSYTTYSSDVPILWGIQILDYQAGDELSITISNIFGDDYGTFIQDEPILFEVLQISQSDTLNLEIKNLGVNDVTIITMFSEDPENSEAFTNPDSPVMNMVVPLMVSGILLVLGITVSIIGVIVILVDLKNNYDNKRNY</sequence>
<feature type="transmembrane region" description="Helical" evidence="1">
    <location>
        <begin position="7"/>
        <end position="27"/>
    </location>
</feature>
<evidence type="ECO:0000313" key="2">
    <source>
        <dbReference type="EMBL" id="KFM19856.1"/>
    </source>
</evidence>
<keyword evidence="1" id="KW-1133">Transmembrane helix</keyword>
<evidence type="ECO:0000256" key="1">
    <source>
        <dbReference type="SAM" id="Phobius"/>
    </source>
</evidence>
<keyword evidence="1" id="KW-0472">Membrane</keyword>
<reference evidence="2 3" key="1">
    <citation type="submission" date="2014-06" db="EMBL/GenBank/DDBJ databases">
        <authorList>
            <person name="Ngugi D.K."/>
            <person name="Blom J."/>
            <person name="Alam I."/>
            <person name="Rashid M."/>
            <person name="Baalawi W."/>
            <person name="Zhang G."/>
            <person name="Hikmawan T."/>
            <person name="Guan Y."/>
            <person name="Antunes A."/>
            <person name="Siam R."/>
            <person name="El-Dorry H."/>
            <person name="Bajic V."/>
            <person name="Stingl U."/>
        </authorList>
    </citation>
    <scope>NUCLEOTIDE SEQUENCE [LARGE SCALE GENOMIC DNA]</scope>
    <source>
        <strain evidence="2">SCGC AAA799-P11</strain>
    </source>
</reference>
<dbReference type="EMBL" id="JOSZ01000004">
    <property type="protein sequence ID" value="KFM19856.1"/>
    <property type="molecule type" value="Genomic_DNA"/>
</dbReference>
<name>A0A087S2A2_9ARCH</name>
<keyword evidence="3" id="KW-1185">Reference proteome</keyword>
<feature type="transmembrane region" description="Helical" evidence="1">
    <location>
        <begin position="162"/>
        <end position="189"/>
    </location>
</feature>
<dbReference type="Proteomes" id="UP000029387">
    <property type="component" value="Unassembled WGS sequence"/>
</dbReference>